<feature type="compositionally biased region" description="Polar residues" evidence="1">
    <location>
        <begin position="409"/>
        <end position="420"/>
    </location>
</feature>
<feature type="region of interest" description="Disordered" evidence="1">
    <location>
        <begin position="823"/>
        <end position="854"/>
    </location>
</feature>
<feature type="compositionally biased region" description="Polar residues" evidence="1">
    <location>
        <begin position="832"/>
        <end position="843"/>
    </location>
</feature>
<name>A0ABR1HPK9_9HYPO</name>
<feature type="region of interest" description="Disordered" evidence="1">
    <location>
        <begin position="299"/>
        <end position="324"/>
    </location>
</feature>
<dbReference type="PANTHER" id="PTHR37535:SF3">
    <property type="entry name" value="FLUG DOMAIN-CONTAINING PROTEIN"/>
    <property type="match status" value="1"/>
</dbReference>
<sequence length="854" mass="95960">MIGLWNQYAEEHNHPSPYDLKSLKDFVKEIAFGINGAEDDPNPGEGTIMIYWKQFMAGWHREHDAIPRNTTLSVTNFIKYELPEILKREGNIKLVKNKRLRRFGTKNHFLHLGRQLWENDWIEYEKPATRVYDWADFMAIVCSSARIGEYIESTCRAGSGRGLYYKDVKFGVFRNEHGNAEFAIQLVRDAKGMTHTPDKRPEHSIYEGLGPMPLICNAMLPILAILIAAKAFSGYDTIEDLLALEPSEGEMIHLQWRDSILEQPLFKSMSSRGTPGRIETANAVSKRLRALGFRAGMKHAGQKDPNTYNNHYQPNNSGTDSQGSYFGTEVRTVVNDLFRGLTVARNPQLLQSLPAEKKEALRTSPELAAIEEELATLRGQRDQDSVSRRKKLHADKRTLENRELRKWQKAQSHGPSTTRGDNGLPCYHRSIFNRVRFLMPERDRLAVSLFETDTLRSATGLRALRDMIALCEADAEVEFRPGLEPDLCQCADSTRRRKLPRSGRLANDAQSTYDWRHVYNCFKKSQSGFVELCFLCHEWVVGELQWSDHCRSHLACPEALPIQCDPLMYGGVLATAGYCVFCMADPSLAPDVRLRQFLDKGSWRDHVHGHYKIYVRSVEDGEPTVCPHPNLRCDGGFDSAKHLEFHLLGVHCPDFVEESSVLEVLTQDDDVTPPKKKRQRIVEATGNVMKAESECYFVDETIETIRRHLPSDASIKRGWSEYEAVQNVGALSSQPSPICSGKLETAQTPPVPALEHLTYTSLPELLASSDSTESTPGITWSGDSDINPFDLSEFMAFPPTPKPELSASPSAACDSQGMLVDNISLMVHDDPSGSQNTRLLSSDNSKDGDGKVGG</sequence>
<gene>
    <name evidence="2" type="ORF">QQZ08_009350</name>
</gene>
<evidence type="ECO:0000313" key="2">
    <source>
        <dbReference type="EMBL" id="KAK7422901.1"/>
    </source>
</evidence>
<dbReference type="PANTHER" id="PTHR37535">
    <property type="entry name" value="FLUG DOMAIN PROTEIN"/>
    <property type="match status" value="1"/>
</dbReference>
<reference evidence="2 3" key="1">
    <citation type="journal article" date="2025" name="Microbiol. Resour. Announc.">
        <title>Draft genome sequences for Neonectria magnoliae and Neonectria punicea, canker pathogens of Liriodendron tulipifera and Acer saccharum in West Virginia.</title>
        <authorList>
            <person name="Petronek H.M."/>
            <person name="Kasson M.T."/>
            <person name="Metheny A.M."/>
            <person name="Stauder C.M."/>
            <person name="Lovett B."/>
            <person name="Lynch S.C."/>
            <person name="Garnas J.R."/>
            <person name="Kasson L.R."/>
            <person name="Stajich J.E."/>
        </authorList>
    </citation>
    <scope>NUCLEOTIDE SEQUENCE [LARGE SCALE GENOMIC DNA]</scope>
    <source>
        <strain evidence="2 3">NRRL 64651</strain>
    </source>
</reference>
<dbReference type="Proteomes" id="UP001498421">
    <property type="component" value="Unassembled WGS sequence"/>
</dbReference>
<evidence type="ECO:0000256" key="1">
    <source>
        <dbReference type="SAM" id="MobiDB-lite"/>
    </source>
</evidence>
<feature type="region of interest" description="Disordered" evidence="1">
    <location>
        <begin position="378"/>
        <end position="423"/>
    </location>
</feature>
<feature type="compositionally biased region" description="Basic and acidic residues" evidence="1">
    <location>
        <begin position="844"/>
        <end position="854"/>
    </location>
</feature>
<feature type="compositionally biased region" description="Polar residues" evidence="1">
    <location>
        <begin position="304"/>
        <end position="324"/>
    </location>
</feature>
<feature type="compositionally biased region" description="Basic and acidic residues" evidence="1">
    <location>
        <begin position="395"/>
        <end position="406"/>
    </location>
</feature>
<protein>
    <recommendedName>
        <fullName evidence="4">C2H2-type domain-containing protein</fullName>
    </recommendedName>
</protein>
<evidence type="ECO:0008006" key="4">
    <source>
        <dbReference type="Google" id="ProtNLM"/>
    </source>
</evidence>
<organism evidence="2 3">
    <name type="scientific">Neonectria magnoliae</name>
    <dbReference type="NCBI Taxonomy" id="2732573"/>
    <lineage>
        <taxon>Eukaryota</taxon>
        <taxon>Fungi</taxon>
        <taxon>Dikarya</taxon>
        <taxon>Ascomycota</taxon>
        <taxon>Pezizomycotina</taxon>
        <taxon>Sordariomycetes</taxon>
        <taxon>Hypocreomycetidae</taxon>
        <taxon>Hypocreales</taxon>
        <taxon>Nectriaceae</taxon>
        <taxon>Neonectria</taxon>
    </lineage>
</organism>
<comment type="caution">
    <text evidence="2">The sequence shown here is derived from an EMBL/GenBank/DDBJ whole genome shotgun (WGS) entry which is preliminary data.</text>
</comment>
<keyword evidence="3" id="KW-1185">Reference proteome</keyword>
<evidence type="ECO:0000313" key="3">
    <source>
        <dbReference type="Proteomes" id="UP001498421"/>
    </source>
</evidence>
<dbReference type="EMBL" id="JAZAVK010000104">
    <property type="protein sequence ID" value="KAK7422901.1"/>
    <property type="molecule type" value="Genomic_DNA"/>
</dbReference>
<dbReference type="InterPro" id="IPR021842">
    <property type="entry name" value="DUF3435"/>
</dbReference>
<proteinExistence type="predicted"/>
<dbReference type="Pfam" id="PF11917">
    <property type="entry name" value="DUF3435"/>
    <property type="match status" value="1"/>
</dbReference>
<accession>A0ABR1HPK9</accession>